<accession>A0A9Q0IJR0</accession>
<comment type="caution">
    <text evidence="4">The sequence shown here is derived from an EMBL/GenBank/DDBJ whole genome shotgun (WGS) entry which is preliminary data.</text>
</comment>
<feature type="domain" description="Tantalus-like" evidence="3">
    <location>
        <begin position="1089"/>
        <end position="1146"/>
    </location>
</feature>
<dbReference type="Pfam" id="PF15386">
    <property type="entry name" value="Tantalus"/>
    <property type="match status" value="1"/>
</dbReference>
<feature type="compositionally biased region" description="Basic and acidic residues" evidence="2">
    <location>
        <begin position="1034"/>
        <end position="1057"/>
    </location>
</feature>
<feature type="compositionally biased region" description="Low complexity" evidence="2">
    <location>
        <begin position="1017"/>
        <end position="1026"/>
    </location>
</feature>
<sequence length="1231" mass="135604">MENLTSGKMVGLSRRGKDRPHRPRPPPRERGRVARDLSFTTENGKPSPIKNVEKPIAENMHFSTPPFGIPVTAARNVEPPNLDMEVEVKNPPSTAGWVIGPFFQSFKSKMTSFSEIVMSPIKHFTAYSPPRSSVCVDREPDRSDWPEVVPGRFNGCEVKTDDKDDSSDDALRCRQGGCDHTVALLASKGLIGVEEEQSLVTVSLERSLATPSEDVARCSLRVHRSTSADMETNGDPGPQLQCTVEKYSDSCTHILRSMERGAPRSNPRVKCERLCTGLLNRLQNGDSEIFPCKEMQEASSAELYDKPLFVESTVEATVGDLSNGVYYTSPDVLYPDNCGVEGDRYSGLFVRKSPRNTAKDLSRCALNAISPTLPTGRQQELQDVAPDSEPMLRIGKIKRRLKLDPQPESGAQLTNGKRLRADKSTEDSIYVPPMSHSEIFPYVTELNNTSRLKALGNDLSSNVVPRLNAPPTKVHHLRGMRKKGKGEHESLDTPKEPMLHSGTQISTPVVLTVDTLEPRNVALENSQNKPVRTKNPRPKRRMAKFGLCKPDQTKFDSMDLETTVMTTFRREADNEQLKLVLDQPMDNELCRPQALLPVRPTGVGRKRDLSPEVNAYVPSSLSLLPNAKDKRVKRGVRKQAHPNVGRGVDPAFRLEPMSEDPDASMTSKRRLKSKVKQPLKRPKKVCGETDDQSHAENAVLLDMHHTKHTNGYPGSHWKQKTISAHGDDGYIVLSSAETSNHRPKETGGGSQCENMESSAGVFSIQSTELTNGKRSVKQTLTRSESQRRKGRLLCSEVPEGEVQERDMKSHLKEEMDFTRSSSTGLLRSVSCPEIHSLFQHDSLGPSSLYSPQPSRSRVVHHHQHQPLPNEVHPPPRVPCKFRRPRRHTVSSVEVAREIAPLCLRKEVYPSRRSGGQSSGAAPSSPFSTLASCFLSSPLAFLSRRFEGRGAAANGASATHGHHLSPSLSAASSHFTFSSSSSSSSSSSVFTSSTSPSSSSSSWHLLPGFHTRTDTSAVSVSPVHSVPCQMPVESEAERTEEGEDSKYPRQEFEQKSLSDSEIKVVKKHEEGGKVSSIRIRKTLPKAQNNLTPMGLPKAIRLKKKEFSLEEIYTNKNFTKTPESRLETIFETPLSRRNGSESLFGQRRLKRAVDFPEVGVPRKPKKPLGGSGTGKPGRGHGSSSSSSSSSLAGRPRRGGYLQSSAESLSLSAEDADSLLCAKLDQLDLLLTLD</sequence>
<keyword evidence="5" id="KW-1185">Reference proteome</keyword>
<dbReference type="EMBL" id="JANIIK010000047">
    <property type="protein sequence ID" value="KAJ3600508.1"/>
    <property type="molecule type" value="Genomic_DNA"/>
</dbReference>
<dbReference type="AlphaFoldDB" id="A0A9Q0IJR0"/>
<protein>
    <recommendedName>
        <fullName evidence="3">Tantalus-like domain-containing protein</fullName>
    </recommendedName>
</protein>
<organism evidence="4 5">
    <name type="scientific">Muraenolepis orangiensis</name>
    <name type="common">Patagonian moray cod</name>
    <dbReference type="NCBI Taxonomy" id="630683"/>
    <lineage>
        <taxon>Eukaryota</taxon>
        <taxon>Metazoa</taxon>
        <taxon>Chordata</taxon>
        <taxon>Craniata</taxon>
        <taxon>Vertebrata</taxon>
        <taxon>Euteleostomi</taxon>
        <taxon>Actinopterygii</taxon>
        <taxon>Neopterygii</taxon>
        <taxon>Teleostei</taxon>
        <taxon>Neoteleostei</taxon>
        <taxon>Acanthomorphata</taxon>
        <taxon>Zeiogadaria</taxon>
        <taxon>Gadariae</taxon>
        <taxon>Gadiformes</taxon>
        <taxon>Muraenolepidoidei</taxon>
        <taxon>Muraenolepididae</taxon>
        <taxon>Muraenolepis</taxon>
    </lineage>
</organism>
<dbReference type="OrthoDB" id="6163216at2759"/>
<reference evidence="4" key="1">
    <citation type="submission" date="2022-07" db="EMBL/GenBank/DDBJ databases">
        <title>Chromosome-level genome of Muraenolepis orangiensis.</title>
        <authorList>
            <person name="Kim J."/>
        </authorList>
    </citation>
    <scope>NUCLEOTIDE SEQUENCE</scope>
    <source>
        <strain evidence="4">KU_S4_2022</strain>
        <tissue evidence="4">Muscle</tissue>
    </source>
</reference>
<feature type="region of interest" description="Disordered" evidence="2">
    <location>
        <begin position="463"/>
        <end position="501"/>
    </location>
</feature>
<feature type="compositionally biased region" description="Low complexity" evidence="2">
    <location>
        <begin position="980"/>
        <end position="1001"/>
    </location>
</feature>
<feature type="compositionally biased region" description="Basic residues" evidence="2">
    <location>
        <begin position="630"/>
        <end position="640"/>
    </location>
</feature>
<feature type="region of interest" description="Disordered" evidence="2">
    <location>
        <begin position="1017"/>
        <end position="1057"/>
    </location>
</feature>
<feature type="region of interest" description="Disordered" evidence="2">
    <location>
        <begin position="630"/>
        <end position="691"/>
    </location>
</feature>
<dbReference type="PANTHER" id="PTHR14522:SF2">
    <property type="entry name" value="PROLINE-RICH PROTEIN 14"/>
    <property type="match status" value="1"/>
</dbReference>
<dbReference type="InterPro" id="IPR028149">
    <property type="entry name" value="Tantalus-like"/>
</dbReference>
<feature type="compositionally biased region" description="Polar residues" evidence="2">
    <location>
        <begin position="845"/>
        <end position="855"/>
    </location>
</feature>
<feature type="compositionally biased region" description="Gly residues" evidence="2">
    <location>
        <begin position="1167"/>
        <end position="1178"/>
    </location>
</feature>
<feature type="region of interest" description="Disordered" evidence="2">
    <location>
        <begin position="980"/>
        <end position="1002"/>
    </location>
</feature>
<feature type="compositionally biased region" description="Basic residues" evidence="2">
    <location>
        <begin position="473"/>
        <end position="485"/>
    </location>
</feature>
<dbReference type="PANTHER" id="PTHR14522">
    <property type="entry name" value="EMO2-RELATED"/>
    <property type="match status" value="1"/>
</dbReference>
<feature type="compositionally biased region" description="Polar residues" evidence="2">
    <location>
        <begin position="763"/>
        <end position="783"/>
    </location>
</feature>
<feature type="region of interest" description="Disordered" evidence="2">
    <location>
        <begin position="735"/>
        <end position="805"/>
    </location>
</feature>
<proteinExistence type="predicted"/>
<evidence type="ECO:0000259" key="3">
    <source>
        <dbReference type="Pfam" id="PF15386"/>
    </source>
</evidence>
<feature type="region of interest" description="Disordered" evidence="2">
    <location>
        <begin position="845"/>
        <end position="886"/>
    </location>
</feature>
<feature type="region of interest" description="Disordered" evidence="2">
    <location>
        <begin position="1"/>
        <end position="51"/>
    </location>
</feature>
<feature type="compositionally biased region" description="Basic residues" evidence="2">
    <location>
        <begin position="667"/>
        <end position="684"/>
    </location>
</feature>
<name>A0A9Q0IJR0_9TELE</name>
<gene>
    <name evidence="4" type="ORF">NHX12_031489</name>
</gene>
<feature type="region of interest" description="Disordered" evidence="2">
    <location>
        <begin position="1153"/>
        <end position="1204"/>
    </location>
</feature>
<evidence type="ECO:0000256" key="2">
    <source>
        <dbReference type="SAM" id="MobiDB-lite"/>
    </source>
</evidence>
<dbReference type="InterPro" id="IPR026320">
    <property type="entry name" value="PRR14"/>
</dbReference>
<feature type="compositionally biased region" description="Basic residues" evidence="2">
    <location>
        <begin position="14"/>
        <end position="25"/>
    </location>
</feature>
<feature type="compositionally biased region" description="Basic and acidic residues" evidence="2">
    <location>
        <begin position="26"/>
        <end position="35"/>
    </location>
</feature>
<feature type="region of interest" description="Disordered" evidence="2">
    <location>
        <begin position="402"/>
        <end position="424"/>
    </location>
</feature>
<evidence type="ECO:0000313" key="4">
    <source>
        <dbReference type="EMBL" id="KAJ3600508.1"/>
    </source>
</evidence>
<feature type="compositionally biased region" description="Basic and acidic residues" evidence="2">
    <location>
        <begin position="486"/>
        <end position="498"/>
    </location>
</feature>
<evidence type="ECO:0000256" key="1">
    <source>
        <dbReference type="ARBA" id="ARBA00022553"/>
    </source>
</evidence>
<dbReference type="Proteomes" id="UP001148018">
    <property type="component" value="Unassembled WGS sequence"/>
</dbReference>
<evidence type="ECO:0000313" key="5">
    <source>
        <dbReference type="Proteomes" id="UP001148018"/>
    </source>
</evidence>
<keyword evidence="1" id="KW-0597">Phosphoprotein</keyword>